<comment type="caution">
    <text evidence="2">The sequence shown here is derived from an EMBL/GenBank/DDBJ whole genome shotgun (WGS) entry which is preliminary data.</text>
</comment>
<name>A0ABW4ZXV1_9BACL</name>
<dbReference type="Pfam" id="PF17668">
    <property type="entry name" value="Acetyltransf_17"/>
    <property type="match status" value="1"/>
</dbReference>
<dbReference type="Gene3D" id="3.40.630.30">
    <property type="match status" value="2"/>
</dbReference>
<keyword evidence="3" id="KW-1185">Reference proteome</keyword>
<protein>
    <submittedName>
        <fullName evidence="2">Enhanced intracellular survival protein Eis</fullName>
        <ecNumber evidence="2">2.3.1.-</ecNumber>
    </submittedName>
</protein>
<accession>A0ABW4ZXV1</accession>
<evidence type="ECO:0000259" key="1">
    <source>
        <dbReference type="PROSITE" id="PS51186"/>
    </source>
</evidence>
<reference evidence="3" key="1">
    <citation type="journal article" date="2019" name="Int. J. Syst. Evol. Microbiol.">
        <title>The Global Catalogue of Microorganisms (GCM) 10K type strain sequencing project: providing services to taxonomists for standard genome sequencing and annotation.</title>
        <authorList>
            <consortium name="The Broad Institute Genomics Platform"/>
            <consortium name="The Broad Institute Genome Sequencing Center for Infectious Disease"/>
            <person name="Wu L."/>
            <person name="Ma J."/>
        </authorList>
    </citation>
    <scope>NUCLEOTIDE SEQUENCE [LARGE SCALE GENOMIC DNA]</scope>
    <source>
        <strain evidence="3">CGMCC 1.13574</strain>
    </source>
</reference>
<proteinExistence type="predicted"/>
<dbReference type="InterPro" id="IPR000182">
    <property type="entry name" value="GNAT_dom"/>
</dbReference>
<dbReference type="PANTHER" id="PTHR37817">
    <property type="entry name" value="N-ACETYLTRANSFERASE EIS"/>
    <property type="match status" value="1"/>
</dbReference>
<dbReference type="SUPFAM" id="SSF55718">
    <property type="entry name" value="SCP-like"/>
    <property type="match status" value="1"/>
</dbReference>
<dbReference type="SUPFAM" id="SSF55729">
    <property type="entry name" value="Acyl-CoA N-acyltransferases (Nat)"/>
    <property type="match status" value="1"/>
</dbReference>
<evidence type="ECO:0000313" key="3">
    <source>
        <dbReference type="Proteomes" id="UP001597343"/>
    </source>
</evidence>
<dbReference type="RefSeq" id="WP_386047158.1">
    <property type="nucleotide sequence ID" value="NZ_JBHUIO010000008.1"/>
</dbReference>
<dbReference type="Gene3D" id="3.30.1050.10">
    <property type="entry name" value="SCP2 sterol-binding domain"/>
    <property type="match status" value="1"/>
</dbReference>
<dbReference type="InterPro" id="IPR036527">
    <property type="entry name" value="SCP2_sterol-bd_dom_sf"/>
</dbReference>
<keyword evidence="2" id="KW-0012">Acyltransferase</keyword>
<dbReference type="InterPro" id="IPR025559">
    <property type="entry name" value="Eis_dom"/>
</dbReference>
<dbReference type="EC" id="2.3.1.-" evidence="2"/>
<dbReference type="PROSITE" id="PS51186">
    <property type="entry name" value="GNAT"/>
    <property type="match status" value="1"/>
</dbReference>
<dbReference type="InterPro" id="IPR016181">
    <property type="entry name" value="Acyl_CoA_acyltransferase"/>
</dbReference>
<dbReference type="Pfam" id="PF13527">
    <property type="entry name" value="Acetyltransf_9"/>
    <property type="match status" value="1"/>
</dbReference>
<dbReference type="InterPro" id="IPR051554">
    <property type="entry name" value="Acetyltransferase_Eis"/>
</dbReference>
<dbReference type="PANTHER" id="PTHR37817:SF1">
    <property type="entry name" value="N-ACETYLTRANSFERASE EIS"/>
    <property type="match status" value="1"/>
</dbReference>
<dbReference type="InterPro" id="IPR041380">
    <property type="entry name" value="Acetyltransf_17"/>
</dbReference>
<feature type="domain" description="N-acetyltransferase" evidence="1">
    <location>
        <begin position="3"/>
        <end position="148"/>
    </location>
</feature>
<keyword evidence="2" id="KW-0808">Transferase</keyword>
<dbReference type="Proteomes" id="UP001597343">
    <property type="component" value="Unassembled WGS sequence"/>
</dbReference>
<gene>
    <name evidence="2" type="primary">eis</name>
    <name evidence="2" type="ORF">ACFSOY_12650</name>
</gene>
<evidence type="ECO:0000313" key="2">
    <source>
        <dbReference type="EMBL" id="MFD2170832.1"/>
    </source>
</evidence>
<organism evidence="2 3">
    <name type="scientific">Tumebacillus lipolyticus</name>
    <dbReference type="NCBI Taxonomy" id="1280370"/>
    <lineage>
        <taxon>Bacteria</taxon>
        <taxon>Bacillati</taxon>
        <taxon>Bacillota</taxon>
        <taxon>Bacilli</taxon>
        <taxon>Bacillales</taxon>
        <taxon>Alicyclobacillaceae</taxon>
        <taxon>Tumebacillus</taxon>
    </lineage>
</organism>
<sequence length="396" mass="45396">MTIEIRPIQDQEWERYCLIRSESYHQLSPEQALSLRSRTNLADTRCLFVDGEMQMTGRLYPFTQYLHGRALPMGGIAAIACQLEARGQGHVRALLSALLHEMREQGIPVSCLHPSTYELYRKFGYEIACEKRHFKLPFQTKLLSQAPDKADGRAVRGGEEDHSTLKKLYERHASEQNGYLKRRDEEWLKILDNPFTQTKPRIYLWLDQQEQPQGYLILQQQEEQQLEITELIALTGAALRGLLSLLERDNLLSSWEWETNLDSILPSLLHDPKQMESKSVNWFMARIVDVSRAWEITSPAAKIGKINLQVIDSFAPWNEGIWQVSVQQPGEAAVSATDSSPCASADIGTWTQIFYGYLSIDQALFLGKLSLHDPEQLPFLRSLWATAQQPMLIDYF</sequence>
<dbReference type="Pfam" id="PF13530">
    <property type="entry name" value="SCP2_2"/>
    <property type="match status" value="1"/>
</dbReference>
<dbReference type="GO" id="GO:0016746">
    <property type="term" value="F:acyltransferase activity"/>
    <property type="evidence" value="ECO:0007669"/>
    <property type="project" value="UniProtKB-KW"/>
</dbReference>
<dbReference type="EMBL" id="JBHUIO010000008">
    <property type="protein sequence ID" value="MFD2170832.1"/>
    <property type="molecule type" value="Genomic_DNA"/>
</dbReference>